<dbReference type="Proteomes" id="UP001500507">
    <property type="component" value="Unassembled WGS sequence"/>
</dbReference>
<evidence type="ECO:0000313" key="2">
    <source>
        <dbReference type="EMBL" id="GAA0871964.1"/>
    </source>
</evidence>
<proteinExistence type="predicted"/>
<sequence>MKKDIEDISRENRVDREDLPLADMHQDGIRFSDEHAAEKQRKENQKERIERLEKEKKD</sequence>
<evidence type="ECO:0000256" key="1">
    <source>
        <dbReference type="SAM" id="MobiDB-lite"/>
    </source>
</evidence>
<keyword evidence="3" id="KW-1185">Reference proteome</keyword>
<feature type="region of interest" description="Disordered" evidence="1">
    <location>
        <begin position="1"/>
        <end position="58"/>
    </location>
</feature>
<organism evidence="2 3">
    <name type="scientific">Gangjinia marincola</name>
    <dbReference type="NCBI Taxonomy" id="578463"/>
    <lineage>
        <taxon>Bacteria</taxon>
        <taxon>Pseudomonadati</taxon>
        <taxon>Bacteroidota</taxon>
        <taxon>Flavobacteriia</taxon>
        <taxon>Flavobacteriales</taxon>
        <taxon>Flavobacteriaceae</taxon>
        <taxon>Gangjinia</taxon>
    </lineage>
</organism>
<reference evidence="2 3" key="1">
    <citation type="journal article" date="2019" name="Int. J. Syst. Evol. Microbiol.">
        <title>The Global Catalogue of Microorganisms (GCM) 10K type strain sequencing project: providing services to taxonomists for standard genome sequencing and annotation.</title>
        <authorList>
            <consortium name="The Broad Institute Genomics Platform"/>
            <consortium name="The Broad Institute Genome Sequencing Center for Infectious Disease"/>
            <person name="Wu L."/>
            <person name="Ma J."/>
        </authorList>
    </citation>
    <scope>NUCLEOTIDE SEQUENCE [LARGE SCALE GENOMIC DNA]</scope>
    <source>
        <strain evidence="2 3">JCM 16082</strain>
    </source>
</reference>
<dbReference type="RefSeq" id="WP_343764779.1">
    <property type="nucleotide sequence ID" value="NZ_BAAAFG010000012.1"/>
</dbReference>
<comment type="caution">
    <text evidence="2">The sequence shown here is derived from an EMBL/GenBank/DDBJ whole genome shotgun (WGS) entry which is preliminary data.</text>
</comment>
<evidence type="ECO:0000313" key="3">
    <source>
        <dbReference type="Proteomes" id="UP001500507"/>
    </source>
</evidence>
<accession>A0ABN1MFN6</accession>
<name>A0ABN1MFN6_9FLAO</name>
<dbReference type="EMBL" id="BAAAFG010000012">
    <property type="protein sequence ID" value="GAA0871964.1"/>
    <property type="molecule type" value="Genomic_DNA"/>
</dbReference>
<protein>
    <submittedName>
        <fullName evidence="2">Uncharacterized protein</fullName>
    </submittedName>
</protein>
<gene>
    <name evidence="2" type="ORF">GCM10009117_11100</name>
</gene>